<dbReference type="AlphaFoldDB" id="A0A086YWB3"/>
<evidence type="ECO:0000256" key="1">
    <source>
        <dbReference type="SAM" id="Phobius"/>
    </source>
</evidence>
<reference evidence="2 3" key="1">
    <citation type="submission" date="2014-03" db="EMBL/GenBank/DDBJ databases">
        <title>Genomics of Bifidobacteria.</title>
        <authorList>
            <person name="Ventura M."/>
            <person name="Milani C."/>
            <person name="Lugli G.A."/>
        </authorList>
    </citation>
    <scope>NUCLEOTIDE SEQUENCE [LARGE SCALE GENOMIC DNA]</scope>
    <source>
        <strain evidence="2 3">DSM 22766</strain>
    </source>
</reference>
<keyword evidence="1" id="KW-0812">Transmembrane</keyword>
<gene>
    <name evidence="2" type="ORF">BACT_0017</name>
</gene>
<name>A0A086YWB3_9BIFI</name>
<protein>
    <submittedName>
        <fullName evidence="2">Uncharacterized protein</fullName>
    </submittedName>
</protein>
<evidence type="ECO:0000313" key="2">
    <source>
        <dbReference type="EMBL" id="KFI38563.1"/>
    </source>
</evidence>
<comment type="caution">
    <text evidence="2">The sequence shown here is derived from an EMBL/GenBank/DDBJ whole genome shotgun (WGS) entry which is preliminary data.</text>
</comment>
<proteinExistence type="predicted"/>
<keyword evidence="1" id="KW-0472">Membrane</keyword>
<accession>A0A086YWB3</accession>
<dbReference type="PATRIC" id="fig|1437605.7.peg.1210"/>
<dbReference type="Proteomes" id="UP000029015">
    <property type="component" value="Unassembled WGS sequence"/>
</dbReference>
<organism evidence="2 3">
    <name type="scientific">Bifidobacterium actinocoloniiforme DSM 22766</name>
    <dbReference type="NCBI Taxonomy" id="1437605"/>
    <lineage>
        <taxon>Bacteria</taxon>
        <taxon>Bacillati</taxon>
        <taxon>Actinomycetota</taxon>
        <taxon>Actinomycetes</taxon>
        <taxon>Bifidobacteriales</taxon>
        <taxon>Bifidobacteriaceae</taxon>
        <taxon>Bifidobacterium</taxon>
    </lineage>
</organism>
<dbReference type="EMBL" id="JGYK01000003">
    <property type="protein sequence ID" value="KFI38563.1"/>
    <property type="molecule type" value="Genomic_DNA"/>
</dbReference>
<evidence type="ECO:0000313" key="3">
    <source>
        <dbReference type="Proteomes" id="UP000029015"/>
    </source>
</evidence>
<keyword evidence="1" id="KW-1133">Transmembrane helix</keyword>
<sequence>MCITAITSAYHNLTVSLSTDTEFDFPVHINPVLAEEAKSLLNQWLARVLVFLCLLIIILIIIFPLGYLYDFVRKGKYTDEYFAKHVRTWRLLRAGSEEDLYINYWIWQRYKRKAALVFLSSSCGLNNAYTRHARKRHKDEKSKIPFRESVVKKHG</sequence>
<dbReference type="KEGG" id="bact:AB656_05875"/>
<feature type="transmembrane region" description="Helical" evidence="1">
    <location>
        <begin position="44"/>
        <end position="69"/>
    </location>
</feature>
<keyword evidence="3" id="KW-1185">Reference proteome</keyword>